<organism evidence="2">
    <name type="scientific">uncultured Caudovirales phage</name>
    <dbReference type="NCBI Taxonomy" id="2100421"/>
    <lineage>
        <taxon>Viruses</taxon>
        <taxon>Duplodnaviria</taxon>
        <taxon>Heunggongvirae</taxon>
        <taxon>Uroviricota</taxon>
        <taxon>Caudoviricetes</taxon>
        <taxon>Peduoviridae</taxon>
        <taxon>Maltschvirus</taxon>
        <taxon>Maltschvirus maltsch</taxon>
    </lineage>
</organism>
<accession>A0A6J5PRY0</accession>
<evidence type="ECO:0000256" key="1">
    <source>
        <dbReference type="SAM" id="Phobius"/>
    </source>
</evidence>
<gene>
    <name evidence="2" type="ORF">UFOVP975_70</name>
</gene>
<proteinExistence type="predicted"/>
<reference evidence="2" key="1">
    <citation type="submission" date="2020-05" db="EMBL/GenBank/DDBJ databases">
        <authorList>
            <person name="Chiriac C."/>
            <person name="Salcher M."/>
            <person name="Ghai R."/>
            <person name="Kavagutti S V."/>
        </authorList>
    </citation>
    <scope>NUCLEOTIDE SEQUENCE</scope>
</reference>
<protein>
    <submittedName>
        <fullName evidence="2">Uncharacterized protein</fullName>
    </submittedName>
</protein>
<keyword evidence="1" id="KW-0812">Transmembrane</keyword>
<dbReference type="EMBL" id="LR796921">
    <property type="protein sequence ID" value="CAB4174629.1"/>
    <property type="molecule type" value="Genomic_DNA"/>
</dbReference>
<keyword evidence="1" id="KW-0472">Membrane</keyword>
<evidence type="ECO:0000313" key="2">
    <source>
        <dbReference type="EMBL" id="CAB4174629.1"/>
    </source>
</evidence>
<name>A0A6J5PRY0_9CAUD</name>
<sequence length="98" mass="11441">MVACVATDITLKYLLKHRLLYQYILVTAITVCLMQSMYLAVYTEDSCLHYISKSRAKSKAFCVSSSYHVYHMYYSIKQAIRLYALNTVLVKHYFHANL</sequence>
<feature type="transmembrane region" description="Helical" evidence="1">
    <location>
        <begin position="20"/>
        <end position="41"/>
    </location>
</feature>
<keyword evidence="1" id="KW-1133">Transmembrane helix</keyword>